<dbReference type="PRINTS" id="PR00040">
    <property type="entry name" value="HTHMERR"/>
</dbReference>
<dbReference type="Pfam" id="PF00376">
    <property type="entry name" value="MerR"/>
    <property type="match status" value="1"/>
</dbReference>
<evidence type="ECO:0000256" key="3">
    <source>
        <dbReference type="ARBA" id="ARBA00023159"/>
    </source>
</evidence>
<feature type="coiled-coil region" evidence="5">
    <location>
        <begin position="82"/>
        <end position="109"/>
    </location>
</feature>
<sequence>MDANTDARTVGAVATLTGVSVRTLHHYDRIGLVVPSVRTAAGYRGYLDADIERLHMVLVYRAASLALDDIRVLLDDAEADVLAHLRRQHALLCEQAEQLEHTIKAVEELMSAHRSGIKLTAEEQVEIFRTTKFGDEYAIEAEERWGDTDAWKQSQRRTAELTKQDWIEIKSEGDALLADLAAGKRAGVVPGSSDADALAARHRASIARFYDVGDEMHVCLAEMYLADDRFTRYYDDVEPGLAQFVHDIIVASVHEGGPEIIAE</sequence>
<evidence type="ECO:0000256" key="4">
    <source>
        <dbReference type="ARBA" id="ARBA00023163"/>
    </source>
</evidence>
<dbReference type="STRING" id="146020.RMCB_5025"/>
<dbReference type="SUPFAM" id="SSF89082">
    <property type="entry name" value="Antibiotic binding domain of TipA-like multidrug resistance regulators"/>
    <property type="match status" value="1"/>
</dbReference>
<dbReference type="PROSITE" id="PS00552">
    <property type="entry name" value="HTH_MERR_1"/>
    <property type="match status" value="1"/>
</dbReference>
<dbReference type="GO" id="GO:0003700">
    <property type="term" value="F:DNA-binding transcription factor activity"/>
    <property type="evidence" value="ECO:0007669"/>
    <property type="project" value="InterPro"/>
</dbReference>
<keyword evidence="5" id="KW-0175">Coiled coil</keyword>
<dbReference type="InterPro" id="IPR000551">
    <property type="entry name" value="MerR-type_HTH_dom"/>
</dbReference>
<dbReference type="InterPro" id="IPR047057">
    <property type="entry name" value="MerR_fam"/>
</dbReference>
<dbReference type="Gene3D" id="1.10.1660.10">
    <property type="match status" value="1"/>
</dbReference>
<dbReference type="SUPFAM" id="SSF46955">
    <property type="entry name" value="Putative DNA-binding domain"/>
    <property type="match status" value="1"/>
</dbReference>
<evidence type="ECO:0000259" key="6">
    <source>
        <dbReference type="PROSITE" id="PS50937"/>
    </source>
</evidence>
<evidence type="ECO:0000256" key="5">
    <source>
        <dbReference type="SAM" id="Coils"/>
    </source>
</evidence>
<dbReference type="PANTHER" id="PTHR30204">
    <property type="entry name" value="REDOX-CYCLING DRUG-SENSING TRANSCRIPTIONAL ACTIVATOR SOXR"/>
    <property type="match status" value="1"/>
</dbReference>
<keyword evidence="1" id="KW-0805">Transcription regulation</keyword>
<dbReference type="InterPro" id="IPR009061">
    <property type="entry name" value="DNA-bd_dom_put_sf"/>
</dbReference>
<keyword evidence="3" id="KW-0010">Activator</keyword>
<keyword evidence="2" id="KW-0238">DNA-binding</keyword>
<reference evidence="8" key="1">
    <citation type="journal article" date="2016" name="Genome Announc.">
        <title>Draft Genome Sequences of Five Rapidly Growing Mycobacterium Species, M. thermoresistibile, M. fortuitum subsp. acetamidolyticum, M. canariasense, M. brisbanense, and M. novocastrense.</title>
        <authorList>
            <person name="Katahira K."/>
            <person name="Ogura Y."/>
            <person name="Gotoh Y."/>
            <person name="Hayashi T."/>
        </authorList>
    </citation>
    <scope>NUCLEOTIDE SEQUENCE [LARGE SCALE GENOMIC DNA]</scope>
    <source>
        <strain evidence="8">JCM15654</strain>
    </source>
</reference>
<evidence type="ECO:0000313" key="8">
    <source>
        <dbReference type="Proteomes" id="UP000069620"/>
    </source>
</evidence>
<proteinExistence type="predicted"/>
<keyword evidence="4" id="KW-0804">Transcription</keyword>
<dbReference type="InterPro" id="IPR012925">
    <property type="entry name" value="TipAS_dom"/>
</dbReference>
<dbReference type="OrthoDB" id="9809391at2"/>
<dbReference type="CDD" id="cd01106">
    <property type="entry name" value="HTH_TipAL-Mta"/>
    <property type="match status" value="1"/>
</dbReference>
<dbReference type="Proteomes" id="UP000069620">
    <property type="component" value="Unassembled WGS sequence"/>
</dbReference>
<accession>A0A100W3G5</accession>
<dbReference type="EMBL" id="BCSX01000044">
    <property type="protein sequence ID" value="GAS90929.1"/>
    <property type="molecule type" value="Genomic_DNA"/>
</dbReference>
<evidence type="ECO:0000256" key="1">
    <source>
        <dbReference type="ARBA" id="ARBA00023015"/>
    </source>
</evidence>
<evidence type="ECO:0000313" key="7">
    <source>
        <dbReference type="EMBL" id="GAS90929.1"/>
    </source>
</evidence>
<dbReference type="Gene3D" id="1.10.490.50">
    <property type="entry name" value="Antibiotic binding domain of TipA-like multidrug resistance regulators"/>
    <property type="match status" value="1"/>
</dbReference>
<dbReference type="Pfam" id="PF07739">
    <property type="entry name" value="TipAS"/>
    <property type="match status" value="1"/>
</dbReference>
<evidence type="ECO:0000256" key="2">
    <source>
        <dbReference type="ARBA" id="ARBA00023125"/>
    </source>
</evidence>
<keyword evidence="8" id="KW-1185">Reference proteome</keyword>
<protein>
    <submittedName>
        <fullName evidence="7">MerR family transcriptional regulator</fullName>
    </submittedName>
</protein>
<dbReference type="GO" id="GO:0003677">
    <property type="term" value="F:DNA binding"/>
    <property type="evidence" value="ECO:0007669"/>
    <property type="project" value="UniProtKB-KW"/>
</dbReference>
<dbReference type="PANTHER" id="PTHR30204:SF90">
    <property type="entry name" value="HTH-TYPE TRANSCRIPTIONAL ACTIVATOR MTA"/>
    <property type="match status" value="1"/>
</dbReference>
<dbReference type="InterPro" id="IPR036244">
    <property type="entry name" value="TipA-like_antibiotic-bd"/>
</dbReference>
<comment type="caution">
    <text evidence="7">The sequence shown here is derived from an EMBL/GenBank/DDBJ whole genome shotgun (WGS) entry which is preliminary data.</text>
</comment>
<gene>
    <name evidence="7" type="ORF">RMCB_5025</name>
</gene>
<name>A0A100W3G5_9MYCO</name>
<dbReference type="PROSITE" id="PS50937">
    <property type="entry name" value="HTH_MERR_2"/>
    <property type="match status" value="1"/>
</dbReference>
<organism evidence="7 8">
    <name type="scientific">Mycolicibacterium brisbanense</name>
    <dbReference type="NCBI Taxonomy" id="146020"/>
    <lineage>
        <taxon>Bacteria</taxon>
        <taxon>Bacillati</taxon>
        <taxon>Actinomycetota</taxon>
        <taxon>Actinomycetes</taxon>
        <taxon>Mycobacteriales</taxon>
        <taxon>Mycobacteriaceae</taxon>
        <taxon>Mycolicibacterium</taxon>
    </lineage>
</organism>
<feature type="domain" description="HTH merR-type" evidence="6">
    <location>
        <begin position="9"/>
        <end position="76"/>
    </location>
</feature>
<dbReference type="SMART" id="SM00422">
    <property type="entry name" value="HTH_MERR"/>
    <property type="match status" value="1"/>
</dbReference>
<dbReference type="AlphaFoldDB" id="A0A100W3G5"/>
<reference evidence="8" key="2">
    <citation type="submission" date="2016-02" db="EMBL/GenBank/DDBJ databases">
        <title>Draft genome sequence of five rapidly growing Mycobacterium species.</title>
        <authorList>
            <person name="Katahira K."/>
            <person name="Gotou Y."/>
            <person name="Iida K."/>
            <person name="Ogura Y."/>
            <person name="Hayashi T."/>
        </authorList>
    </citation>
    <scope>NUCLEOTIDE SEQUENCE [LARGE SCALE GENOMIC DNA]</scope>
    <source>
        <strain evidence="8">JCM15654</strain>
    </source>
</reference>
<dbReference type="RefSeq" id="WP_062830931.1">
    <property type="nucleotide sequence ID" value="NZ_BCSX01000044.1"/>
</dbReference>